<comment type="similarity">
    <text evidence="5">Belongs to the binding-protein-dependent transport system permease family.</text>
</comment>
<dbReference type="PANTHER" id="PTHR43496:SF1">
    <property type="entry name" value="POLYGALACTURONAN_RHAMNOGALACTURONAN TRANSPORT SYSTEM PERMEASE PROTEIN YTEP"/>
    <property type="match status" value="1"/>
</dbReference>
<keyword evidence="2 5" id="KW-0812">Transmembrane</keyword>
<organism evidence="7 8">
    <name type="scientific">Coprococcus aceti</name>
    <dbReference type="NCBI Taxonomy" id="2981786"/>
    <lineage>
        <taxon>Bacteria</taxon>
        <taxon>Bacillati</taxon>
        <taxon>Bacillota</taxon>
        <taxon>Clostridia</taxon>
        <taxon>Lachnospirales</taxon>
        <taxon>Lachnospiraceae</taxon>
        <taxon>Coprococcus</taxon>
    </lineage>
</organism>
<feature type="transmembrane region" description="Helical" evidence="5">
    <location>
        <begin position="244"/>
        <end position="265"/>
    </location>
</feature>
<comment type="caution">
    <text evidence="7">The sequence shown here is derived from an EMBL/GenBank/DDBJ whole genome shotgun (WGS) entry which is preliminary data.</text>
</comment>
<dbReference type="SUPFAM" id="SSF161098">
    <property type="entry name" value="MetI-like"/>
    <property type="match status" value="2"/>
</dbReference>
<evidence type="ECO:0000256" key="3">
    <source>
        <dbReference type="ARBA" id="ARBA00022989"/>
    </source>
</evidence>
<evidence type="ECO:0000256" key="2">
    <source>
        <dbReference type="ARBA" id="ARBA00022692"/>
    </source>
</evidence>
<gene>
    <name evidence="7" type="ORF">AAAU18_10695</name>
</gene>
<reference evidence="7 8" key="1">
    <citation type="submission" date="2024-04" db="EMBL/GenBank/DDBJ databases">
        <title>Human intestinal bacterial collection.</title>
        <authorList>
            <person name="Pauvert C."/>
            <person name="Hitch T.C.A."/>
            <person name="Clavel T."/>
        </authorList>
    </citation>
    <scope>NUCLEOTIDE SEQUENCE [LARGE SCALE GENOMIC DNA]</scope>
    <source>
        <strain evidence="7 8">CLA-AA-H181</strain>
    </source>
</reference>
<feature type="transmembrane region" description="Helical" evidence="5">
    <location>
        <begin position="472"/>
        <end position="493"/>
    </location>
</feature>
<feature type="transmembrane region" description="Helical" evidence="5">
    <location>
        <begin position="411"/>
        <end position="430"/>
    </location>
</feature>
<dbReference type="Pfam" id="PF13343">
    <property type="entry name" value="SBP_bac_6"/>
    <property type="match status" value="1"/>
</dbReference>
<name>A0ABV1IAY0_9FIRM</name>
<evidence type="ECO:0000256" key="4">
    <source>
        <dbReference type="ARBA" id="ARBA00023136"/>
    </source>
</evidence>
<feature type="transmembrane region" description="Helical" evidence="5">
    <location>
        <begin position="345"/>
        <end position="366"/>
    </location>
</feature>
<dbReference type="InterPro" id="IPR035906">
    <property type="entry name" value="MetI-like_sf"/>
</dbReference>
<feature type="transmembrane region" description="Helical" evidence="5">
    <location>
        <begin position="565"/>
        <end position="584"/>
    </location>
</feature>
<feature type="transmembrane region" description="Helical" evidence="5">
    <location>
        <begin position="97"/>
        <end position="118"/>
    </location>
</feature>
<keyword evidence="3 5" id="KW-1133">Transmembrane helix</keyword>
<feature type="transmembrane region" description="Helical" evidence="5">
    <location>
        <begin position="190"/>
        <end position="210"/>
    </location>
</feature>
<dbReference type="Gene3D" id="3.40.190.10">
    <property type="entry name" value="Periplasmic binding protein-like II"/>
    <property type="match status" value="2"/>
</dbReference>
<proteinExistence type="inferred from homology"/>
<evidence type="ECO:0000259" key="6">
    <source>
        <dbReference type="PROSITE" id="PS50928"/>
    </source>
</evidence>
<dbReference type="EMBL" id="JBBNGJ010000008">
    <property type="protein sequence ID" value="MEQ2593374.1"/>
    <property type="molecule type" value="Genomic_DNA"/>
</dbReference>
<dbReference type="InterPro" id="IPR000515">
    <property type="entry name" value="MetI-like"/>
</dbReference>
<feature type="transmembrane region" description="Helical" evidence="5">
    <location>
        <begin position="59"/>
        <end position="85"/>
    </location>
</feature>
<feature type="transmembrane region" description="Helical" evidence="5">
    <location>
        <begin position="378"/>
        <end position="399"/>
    </location>
</feature>
<comment type="subcellular location">
    <subcellularLocation>
        <location evidence="5">Cell membrane</location>
        <topology evidence="5">Multi-pass membrane protein</topology>
    </subcellularLocation>
    <subcellularLocation>
        <location evidence="1">Membrane</location>
        <topology evidence="1">Multi-pass membrane protein</topology>
    </subcellularLocation>
</comment>
<protein>
    <submittedName>
        <fullName evidence="7">ABC transporter permease subunit</fullName>
    </submittedName>
</protein>
<accession>A0ABV1IAY0</accession>
<keyword evidence="5" id="KW-0813">Transport</keyword>
<dbReference type="CDD" id="cd06261">
    <property type="entry name" value="TM_PBP2"/>
    <property type="match status" value="1"/>
</dbReference>
<sequence length="898" mass="98692">MRQQTNREIKGIFVAVCVLFAAFLLIPMIFITGKSFIGNGGWTFEYYRSVFGGREFAEIFVRSVGIAMVSALVTTILAFILAYSIHFTNIHPILKKGIYGLAVMPMLLPTITYGFAIIYSLGKQGLITKLLGRQLFDIYGMTGLMIGYVLYTLPISFLLINNTMGYIDKKFLVVSRVMGDGPLRTFFQTIFRPLMGTLAASVIQSFFLSFTDFGIPASVGGRTEVIAGRLYNEMLGSVPNFNRGAVVAIMMLLPSIISILILGYLDRYNIRYSKVSDIEKKKSRLRDMVCMVISAAILLCVTAIFAVIIIVPFIEEWPYRVNFTLSHFTAVFEDTALSMVVRNSIVTAVLTALLGSLVVYGAALVTARSKISSKCKKVIESVALVTNTIPGMVLGIAFLLTFSGTSLQNTIVIIIFCNIIHFFSTPYLMMKSSFEKMNSSWETTARLMGDSWIKTVVRVITPNAMSTLLEVFSYYFVNAMVTVSAIIFITGARTMVITTKIKELQHFAKFDEIFVLSLLLLVINIAAKTLLGALAEHLRTVSDRKQKEKKRLKEKIMKRKMSKKGAAGIAAMALTVVLMGSMVFTGCGKNGGDGKSGDSGKQVVIYSNADDEAVVAMKNALDNNGYKGQYVFQTFGTSELGGKLLAEGTNIEADLVTMSSFYVESAQDQNKMFKDLTFDTNALEEYPAYYTPITSQEGAIIVNTEVMKENNLPTPTCLKDLADPVYMGFLSVVDIDGSSTAWLMVQALISAYGEDGAQKILKGIYDNAGDHLEESGSGPIKKVRAGEVAVGFGLRHQAMADKKSGLPIDFIDPTEGNFSLTESVAVVDKGDKSNEKAMEMAECIIKNGRAELLQTYPNPLYEGETSDTANESKYPKKFSEKLTVELLEKHRALADACK</sequence>
<evidence type="ECO:0000256" key="1">
    <source>
        <dbReference type="ARBA" id="ARBA00004141"/>
    </source>
</evidence>
<dbReference type="RefSeq" id="WP_022215788.1">
    <property type="nucleotide sequence ID" value="NZ_JBBNGJ010000008.1"/>
</dbReference>
<evidence type="ECO:0000256" key="5">
    <source>
        <dbReference type="RuleBase" id="RU363032"/>
    </source>
</evidence>
<feature type="transmembrane region" description="Helical" evidence="5">
    <location>
        <begin position="513"/>
        <end position="535"/>
    </location>
</feature>
<feature type="transmembrane region" description="Helical" evidence="5">
    <location>
        <begin position="138"/>
        <end position="160"/>
    </location>
</feature>
<evidence type="ECO:0000313" key="8">
    <source>
        <dbReference type="Proteomes" id="UP001494672"/>
    </source>
</evidence>
<feature type="transmembrane region" description="Helical" evidence="5">
    <location>
        <begin position="12"/>
        <end position="31"/>
    </location>
</feature>
<dbReference type="Proteomes" id="UP001494672">
    <property type="component" value="Unassembled WGS sequence"/>
</dbReference>
<dbReference type="PANTHER" id="PTHR43496">
    <property type="entry name" value="PROTEIN LPLB"/>
    <property type="match status" value="1"/>
</dbReference>
<feature type="transmembrane region" description="Helical" evidence="5">
    <location>
        <begin position="289"/>
        <end position="314"/>
    </location>
</feature>
<dbReference type="SUPFAM" id="SSF53850">
    <property type="entry name" value="Periplasmic binding protein-like II"/>
    <property type="match status" value="1"/>
</dbReference>
<dbReference type="Pfam" id="PF00528">
    <property type="entry name" value="BPD_transp_1"/>
    <property type="match status" value="2"/>
</dbReference>
<keyword evidence="8" id="KW-1185">Reference proteome</keyword>
<evidence type="ECO:0000313" key="7">
    <source>
        <dbReference type="EMBL" id="MEQ2593374.1"/>
    </source>
</evidence>
<dbReference type="Gene3D" id="1.10.3720.10">
    <property type="entry name" value="MetI-like"/>
    <property type="match status" value="2"/>
</dbReference>
<dbReference type="PROSITE" id="PS50928">
    <property type="entry name" value="ABC_TM1"/>
    <property type="match status" value="2"/>
</dbReference>
<keyword evidence="4 5" id="KW-0472">Membrane</keyword>
<feature type="domain" description="ABC transmembrane type-1" evidence="6">
    <location>
        <begin position="60"/>
        <end position="262"/>
    </location>
</feature>
<feature type="domain" description="ABC transmembrane type-1" evidence="6">
    <location>
        <begin position="341"/>
        <end position="531"/>
    </location>
</feature>